<dbReference type="InterPro" id="IPR053746">
    <property type="entry name" value="Viral_HT_Connector_Assembly"/>
</dbReference>
<dbReference type="EMBL" id="JXBC01000001">
    <property type="protein sequence ID" value="KIU13221.1"/>
    <property type="molecule type" value="Genomic_DNA"/>
</dbReference>
<dbReference type="AlphaFoldDB" id="A0A0D1LBE4"/>
<sequence>MDLAELKVRLGIPADDTSQDAKLQIDLADAISFVKEECNNSFVGPDGVESLPGPVKKGIALMIEIDRDSPKGVQSESIGGMSKTYTADDVRYKPALDFFRPYKKIRFKPLR</sequence>
<dbReference type="RefSeq" id="WP_043856986.1">
    <property type="nucleotide sequence ID" value="NZ_CP031693.1"/>
</dbReference>
<comment type="caution">
    <text evidence="1">The sequence shown here is derived from an EMBL/GenBank/DDBJ whole genome shotgun (WGS) entry which is preliminary data.</text>
</comment>
<accession>A0A0D1LBE4</accession>
<evidence type="ECO:0008006" key="3">
    <source>
        <dbReference type="Google" id="ProtNLM"/>
    </source>
</evidence>
<dbReference type="InterPro" id="IPR021146">
    <property type="entry name" value="Phage_gp6-like_head-tail"/>
</dbReference>
<proteinExistence type="predicted"/>
<organism evidence="1 2">
    <name type="scientific">Bacillus subtilis</name>
    <dbReference type="NCBI Taxonomy" id="1423"/>
    <lineage>
        <taxon>Bacteria</taxon>
        <taxon>Bacillati</taxon>
        <taxon>Bacillota</taxon>
        <taxon>Bacilli</taxon>
        <taxon>Bacillales</taxon>
        <taxon>Bacillaceae</taxon>
        <taxon>Bacillus</taxon>
    </lineage>
</organism>
<dbReference type="Proteomes" id="UP000032247">
    <property type="component" value="Unassembled WGS sequence"/>
</dbReference>
<reference evidence="1 2" key="1">
    <citation type="submission" date="2014-12" db="EMBL/GenBank/DDBJ databases">
        <title>Comparative genome analysis of Bacillus coagulans HM-08, Clostridium butyricum HM-68, Bacillus subtilis HM-66 and Bacillus licheniformis BL-09.</title>
        <authorList>
            <person name="Zhang H."/>
        </authorList>
    </citation>
    <scope>NUCLEOTIDE SEQUENCE [LARGE SCALE GENOMIC DNA]</scope>
    <source>
        <strain evidence="1 2">HM-66</strain>
    </source>
</reference>
<dbReference type="Gene3D" id="1.10.246.150">
    <property type="match status" value="1"/>
</dbReference>
<evidence type="ECO:0000313" key="1">
    <source>
        <dbReference type="EMBL" id="KIU13221.1"/>
    </source>
</evidence>
<name>A0A0D1LBE4_BACIU</name>
<evidence type="ECO:0000313" key="2">
    <source>
        <dbReference type="Proteomes" id="UP000032247"/>
    </source>
</evidence>
<dbReference type="Pfam" id="PF05135">
    <property type="entry name" value="Phage_connect_1"/>
    <property type="match status" value="1"/>
</dbReference>
<dbReference type="PATRIC" id="fig|1423.173.peg.342"/>
<protein>
    <recommendedName>
        <fullName evidence="3">Phage gp6-like head-tail connector protein</fullName>
    </recommendedName>
</protein>
<gene>
    <name evidence="1" type="ORF">SC09_Contig17orf00410</name>
</gene>